<dbReference type="SUPFAM" id="SSF54843">
    <property type="entry name" value="Ribosomal protein L22"/>
    <property type="match status" value="1"/>
</dbReference>
<keyword evidence="2" id="KW-1185">Reference proteome</keyword>
<reference evidence="1 2" key="1">
    <citation type="journal article" date="2024" name="G3 (Bethesda)">
        <title>Genome assembly of Hibiscus sabdariffa L. provides insights into metabolisms of medicinal natural products.</title>
        <authorList>
            <person name="Kim T."/>
        </authorList>
    </citation>
    <scope>NUCLEOTIDE SEQUENCE [LARGE SCALE GENOMIC DNA]</scope>
    <source>
        <strain evidence="1">TK-2024</strain>
        <tissue evidence="1">Old leaves</tissue>
    </source>
</reference>
<dbReference type="PANTHER" id="PTHR11593:SF47">
    <property type="entry name" value="LARGE RIBOSOMAL SUBUNIT PROTEIN UL22Y"/>
    <property type="match status" value="1"/>
</dbReference>
<gene>
    <name evidence="1" type="ORF">V6N12_068067</name>
</gene>
<accession>A0ABR2FP08</accession>
<protein>
    <recommendedName>
        <fullName evidence="3">Ribosomal protein L22</fullName>
    </recommendedName>
</protein>
<dbReference type="InterPro" id="IPR036394">
    <property type="entry name" value="Ribosomal_uL22_sf"/>
</dbReference>
<name>A0ABR2FP08_9ROSI</name>
<dbReference type="PANTHER" id="PTHR11593">
    <property type="entry name" value="60S RIBOSOMAL PROTEIN L17"/>
    <property type="match status" value="1"/>
</dbReference>
<dbReference type="InterPro" id="IPR005721">
    <property type="entry name" value="Ribosomal_uL22_euk/arc"/>
</dbReference>
<dbReference type="Proteomes" id="UP001472677">
    <property type="component" value="Unassembled WGS sequence"/>
</dbReference>
<evidence type="ECO:0008006" key="3">
    <source>
        <dbReference type="Google" id="ProtNLM"/>
    </source>
</evidence>
<dbReference type="Gene3D" id="3.90.470.10">
    <property type="entry name" value="Ribosomal protein L22/L17"/>
    <property type="match status" value="1"/>
</dbReference>
<dbReference type="EMBL" id="JBBPBM010000005">
    <property type="protein sequence ID" value="KAK8583808.1"/>
    <property type="molecule type" value="Genomic_DNA"/>
</dbReference>
<dbReference type="NCBIfam" id="TIGR01038">
    <property type="entry name" value="uL22_arch_euk"/>
    <property type="match status" value="1"/>
</dbReference>
<organism evidence="1 2">
    <name type="scientific">Hibiscus sabdariffa</name>
    <name type="common">roselle</name>
    <dbReference type="NCBI Taxonomy" id="183260"/>
    <lineage>
        <taxon>Eukaryota</taxon>
        <taxon>Viridiplantae</taxon>
        <taxon>Streptophyta</taxon>
        <taxon>Embryophyta</taxon>
        <taxon>Tracheophyta</taxon>
        <taxon>Spermatophyta</taxon>
        <taxon>Magnoliopsida</taxon>
        <taxon>eudicotyledons</taxon>
        <taxon>Gunneridae</taxon>
        <taxon>Pentapetalae</taxon>
        <taxon>rosids</taxon>
        <taxon>malvids</taxon>
        <taxon>Malvales</taxon>
        <taxon>Malvaceae</taxon>
        <taxon>Malvoideae</taxon>
        <taxon>Hibiscus</taxon>
    </lineage>
</organism>
<comment type="caution">
    <text evidence="1">The sequence shown here is derived from an EMBL/GenBank/DDBJ whole genome shotgun (WGS) entry which is preliminary data.</text>
</comment>
<evidence type="ECO:0000313" key="1">
    <source>
        <dbReference type="EMBL" id="KAK8583808.1"/>
    </source>
</evidence>
<proteinExistence type="predicted"/>
<evidence type="ECO:0000313" key="2">
    <source>
        <dbReference type="Proteomes" id="UP001472677"/>
    </source>
</evidence>
<sequence>MVKYTKVPDNLTKSCKARGSDLTVHFKNTRKTAFAIKKFFFVKDKRYLEDVMAHKKAISFQRFYYSVGRTTQAKNKHSNGQGRWPVKYVKFILDLLKNVEVKDLDIDALHISHIQPCIDIDIIDDIDLWKYA</sequence>